<evidence type="ECO:0000313" key="2">
    <source>
        <dbReference type="Proteomes" id="UP000037151"/>
    </source>
</evidence>
<gene>
    <name evidence="1" type="ORF">IQ63_32510</name>
</gene>
<accession>A0A0L0JTN4</accession>
<protein>
    <recommendedName>
        <fullName evidence="3">Lipoprotein</fullName>
    </recommendedName>
</protein>
<name>A0A0L0JTN4_9ACTN</name>
<organism evidence="1 2">
    <name type="scientific">Streptomyces acidiscabies</name>
    <dbReference type="NCBI Taxonomy" id="42234"/>
    <lineage>
        <taxon>Bacteria</taxon>
        <taxon>Bacillati</taxon>
        <taxon>Actinomycetota</taxon>
        <taxon>Actinomycetes</taxon>
        <taxon>Kitasatosporales</taxon>
        <taxon>Streptomycetaceae</taxon>
        <taxon>Streptomyces</taxon>
    </lineage>
</organism>
<dbReference type="PROSITE" id="PS51257">
    <property type="entry name" value="PROKAR_LIPOPROTEIN"/>
    <property type="match status" value="1"/>
</dbReference>
<comment type="caution">
    <text evidence="1">The sequence shown here is derived from an EMBL/GenBank/DDBJ whole genome shotgun (WGS) entry which is preliminary data.</text>
</comment>
<dbReference type="EMBL" id="JPPY01000183">
    <property type="protein sequence ID" value="KND28849.1"/>
    <property type="molecule type" value="Genomic_DNA"/>
</dbReference>
<dbReference type="OrthoDB" id="5114877at2"/>
<evidence type="ECO:0000313" key="1">
    <source>
        <dbReference type="EMBL" id="KND28849.1"/>
    </source>
</evidence>
<evidence type="ECO:0008006" key="3">
    <source>
        <dbReference type="Google" id="ProtNLM"/>
    </source>
</evidence>
<dbReference type="Proteomes" id="UP000037151">
    <property type="component" value="Unassembled WGS sequence"/>
</dbReference>
<reference evidence="2" key="1">
    <citation type="submission" date="2014-07" db="EMBL/GenBank/DDBJ databases">
        <title>Genome sequencing of plant-pathogenic Streptomyces species.</title>
        <authorList>
            <person name="Harrison J."/>
            <person name="Sapp M."/>
            <person name="Thwaites R."/>
            <person name="Studholme D.J."/>
        </authorList>
    </citation>
    <scope>NUCLEOTIDE SEQUENCE [LARGE SCALE GENOMIC DNA]</scope>
    <source>
        <strain evidence="2">NCPPB 4445</strain>
    </source>
</reference>
<dbReference type="RefSeq" id="WP_050373806.1">
    <property type="nucleotide sequence ID" value="NZ_CP122560.1"/>
</dbReference>
<dbReference type="AlphaFoldDB" id="A0A0L0JTN4"/>
<proteinExistence type="predicted"/>
<dbReference type="PATRIC" id="fig|42234.21.peg.6691"/>
<sequence length="148" mass="14880">MPHTARGVAVGALLLLLTACGGGGGDGKPAKASESAQPAAAAQVVAPAKVEIIAGMTGCTASIRIQAAELREGSCRTGQGDYIITTFPKESLKDTWLDAAAIYGGTYIVGPQWAVGGKVEVLKKLRPEIGGEIVQLTGSGPSPVPTAP</sequence>